<dbReference type="InterPro" id="IPR001753">
    <property type="entry name" value="Enoyl-CoA_hydra/iso"/>
</dbReference>
<comment type="caution">
    <text evidence="3">The sequence shown here is derived from an EMBL/GenBank/DDBJ whole genome shotgun (WGS) entry which is preliminary data.</text>
</comment>
<dbReference type="PANTHER" id="PTHR43802:SF1">
    <property type="entry name" value="IP11341P-RELATED"/>
    <property type="match status" value="1"/>
</dbReference>
<organism evidence="3 4">
    <name type="scientific">Sphingobium chungbukense</name>
    <dbReference type="NCBI Taxonomy" id="56193"/>
    <lineage>
        <taxon>Bacteria</taxon>
        <taxon>Pseudomonadati</taxon>
        <taxon>Pseudomonadota</taxon>
        <taxon>Alphaproteobacteria</taxon>
        <taxon>Sphingomonadales</taxon>
        <taxon>Sphingomonadaceae</taxon>
        <taxon>Sphingobium</taxon>
    </lineage>
</organism>
<dbReference type="InterPro" id="IPR029045">
    <property type="entry name" value="ClpP/crotonase-like_dom_sf"/>
</dbReference>
<dbReference type="InterPro" id="IPR018376">
    <property type="entry name" value="Enoyl-CoA_hyd/isom_CS"/>
</dbReference>
<comment type="similarity">
    <text evidence="1 2">Belongs to the enoyl-CoA hydratase/isomerase family.</text>
</comment>
<keyword evidence="4" id="KW-1185">Reference proteome</keyword>
<dbReference type="Gene3D" id="1.10.12.10">
    <property type="entry name" value="Lyase 2-enoyl-coa Hydratase, Chain A, domain 2"/>
    <property type="match status" value="1"/>
</dbReference>
<dbReference type="GO" id="GO:0003824">
    <property type="term" value="F:catalytic activity"/>
    <property type="evidence" value="ECO:0007669"/>
    <property type="project" value="InterPro"/>
</dbReference>
<protein>
    <submittedName>
        <fullName evidence="3">Enoyl-CoA hydratase</fullName>
    </submittedName>
</protein>
<dbReference type="PROSITE" id="PS00166">
    <property type="entry name" value="ENOYL_COA_HYDRATASE"/>
    <property type="match status" value="1"/>
</dbReference>
<evidence type="ECO:0000313" key="4">
    <source>
        <dbReference type="Proteomes" id="UP000033874"/>
    </source>
</evidence>
<dbReference type="RefSeq" id="WP_046763851.1">
    <property type="nucleotide sequence ID" value="NZ_LBIC01000005.1"/>
</dbReference>
<dbReference type="InterPro" id="IPR014748">
    <property type="entry name" value="Enoyl-CoA_hydra_C"/>
</dbReference>
<evidence type="ECO:0000256" key="2">
    <source>
        <dbReference type="RuleBase" id="RU003707"/>
    </source>
</evidence>
<gene>
    <name evidence="3" type="ORF">YP76_12085</name>
</gene>
<dbReference type="CDD" id="cd06558">
    <property type="entry name" value="crotonase-like"/>
    <property type="match status" value="1"/>
</dbReference>
<dbReference type="Gene3D" id="3.90.226.10">
    <property type="entry name" value="2-enoyl-CoA Hydratase, Chain A, domain 1"/>
    <property type="match status" value="1"/>
</dbReference>
<dbReference type="AlphaFoldDB" id="A0A0M3ATI1"/>
<dbReference type="PANTHER" id="PTHR43802">
    <property type="entry name" value="ENOYL-COA HYDRATASE"/>
    <property type="match status" value="1"/>
</dbReference>
<evidence type="ECO:0000256" key="1">
    <source>
        <dbReference type="ARBA" id="ARBA00005254"/>
    </source>
</evidence>
<dbReference type="PATRIC" id="fig|56193.3.peg.2510"/>
<evidence type="ECO:0000313" key="3">
    <source>
        <dbReference type="EMBL" id="KKW91844.1"/>
    </source>
</evidence>
<dbReference type="Pfam" id="PF00378">
    <property type="entry name" value="ECH_1"/>
    <property type="match status" value="1"/>
</dbReference>
<name>A0A0M3ATI1_9SPHN</name>
<dbReference type="SUPFAM" id="SSF52096">
    <property type="entry name" value="ClpP/crotonase"/>
    <property type="match status" value="1"/>
</dbReference>
<accession>A0A0M3ATI1</accession>
<sequence length="270" mass="28537">MTEEDIVVERLAGGEGIVLVTLNRPARLNALLRETVARFNGLLDELAADPSCRAVIITGAGRGFCSGQDLAASNQRNQAGNSGVVEKLHWQQQFAGMGGRIRSMPKLVVAAVNGPAVGAGMAIALSADVRIATPAAKFLVAAVRIGLTGGESGISYLLPRMIGAARAFDILLTGRAIEAEEAERIGLVHSLSDPQSLIDDAVAYARSVLANSPYSVAHTKALMWANLDANSYDAAIQAENRTQILGTMTEDYSEATAAFMDKRSPRFLGR</sequence>
<reference evidence="3 4" key="1">
    <citation type="submission" date="2015-04" db="EMBL/GenBank/DDBJ databases">
        <title>Genome sequence of aromatic hydrocarbons-degrading Sphingobium chungbukense DJ77.</title>
        <authorList>
            <person name="Kim Y.-C."/>
            <person name="Chae J.-C."/>
        </authorList>
    </citation>
    <scope>NUCLEOTIDE SEQUENCE [LARGE SCALE GENOMIC DNA]</scope>
    <source>
        <strain evidence="3 4">DJ77</strain>
    </source>
</reference>
<proteinExistence type="inferred from homology"/>
<dbReference type="STRING" id="56193.YP76_12085"/>
<dbReference type="Proteomes" id="UP000033874">
    <property type="component" value="Unassembled WGS sequence"/>
</dbReference>
<dbReference type="EMBL" id="LBIC01000005">
    <property type="protein sequence ID" value="KKW91844.1"/>
    <property type="molecule type" value="Genomic_DNA"/>
</dbReference>